<evidence type="ECO:0000313" key="2">
    <source>
        <dbReference type="Proteomes" id="UP000243579"/>
    </source>
</evidence>
<protein>
    <submittedName>
        <fullName evidence="1">Uncharacterized protein</fullName>
    </submittedName>
</protein>
<name>A0A1V9ZJ16_ACHHY</name>
<reference evidence="1 2" key="1">
    <citation type="journal article" date="2014" name="Genome Biol. Evol.">
        <title>The secreted proteins of Achlya hypogyna and Thraustotheca clavata identify the ancestral oomycete secretome and reveal gene acquisitions by horizontal gene transfer.</title>
        <authorList>
            <person name="Misner I."/>
            <person name="Blouin N."/>
            <person name="Leonard G."/>
            <person name="Richards T.A."/>
            <person name="Lane C.E."/>
        </authorList>
    </citation>
    <scope>NUCLEOTIDE SEQUENCE [LARGE SCALE GENOMIC DNA]</scope>
    <source>
        <strain evidence="1 2">ATCC 48635</strain>
    </source>
</reference>
<sequence length="185" mass="20918">MSLDLRRRLSMYLSAHPHGNAASLVQSGSIEDKLRLLCNLFQLEVPTTFAPPSDLELVRFRRWIPASRSQEILCDQLRSSKPTVRNIHTLRQLLSAGMYLVQQQCHLQLISEPSVGHFCMLLKETNLTYVKKAISPVDFLLIVRQVFHHGIFQWPPTSLKNVVPNLDPIAVYLSQHTPTIGAAGQ</sequence>
<comment type="caution">
    <text evidence="1">The sequence shown here is derived from an EMBL/GenBank/DDBJ whole genome shotgun (WGS) entry which is preliminary data.</text>
</comment>
<accession>A0A1V9ZJ16</accession>
<organism evidence="1 2">
    <name type="scientific">Achlya hypogyna</name>
    <name type="common">Oomycete</name>
    <name type="synonym">Protoachlya hypogyna</name>
    <dbReference type="NCBI Taxonomy" id="1202772"/>
    <lineage>
        <taxon>Eukaryota</taxon>
        <taxon>Sar</taxon>
        <taxon>Stramenopiles</taxon>
        <taxon>Oomycota</taxon>
        <taxon>Saprolegniomycetes</taxon>
        <taxon>Saprolegniales</taxon>
        <taxon>Achlyaceae</taxon>
        <taxon>Achlya</taxon>
    </lineage>
</organism>
<proteinExistence type="predicted"/>
<gene>
    <name evidence="1" type="ORF">ACHHYP_09377</name>
</gene>
<dbReference type="EMBL" id="JNBR01000092">
    <property type="protein sequence ID" value="OQR97967.1"/>
    <property type="molecule type" value="Genomic_DNA"/>
</dbReference>
<dbReference type="AlphaFoldDB" id="A0A1V9ZJ16"/>
<evidence type="ECO:0000313" key="1">
    <source>
        <dbReference type="EMBL" id="OQR97967.1"/>
    </source>
</evidence>
<keyword evidence="2" id="KW-1185">Reference proteome</keyword>
<dbReference type="OrthoDB" id="78451at2759"/>
<dbReference type="Proteomes" id="UP000243579">
    <property type="component" value="Unassembled WGS sequence"/>
</dbReference>